<protein>
    <submittedName>
        <fullName evidence="7">Uncharacterized protein</fullName>
    </submittedName>
</protein>
<evidence type="ECO:0000313" key="8">
    <source>
        <dbReference type="Proteomes" id="UP001620645"/>
    </source>
</evidence>
<evidence type="ECO:0000256" key="5">
    <source>
        <dbReference type="ARBA" id="ARBA00023242"/>
    </source>
</evidence>
<sequence length="409" mass="45305">MLPVWTDDYDYETGDTERSRRLCKLRAEGTTHGWAQLSEAAEETEEDGEGMAVAQRMGASAVLSARGPKPQHSKHLQFKHLRDVTVGHHQGQISAVKFHPIKPVLVTANVSGNISLFEVCKDNTNLNLKSKDSFLQSVHFPRFRLENFDFFDDGNSILASSANQNHLYTYDLLTGKVALVRQPIVLDSLRMRMARLSGDGSLIGMLANSSDIFVFDFKTMEHLHTFRGGENVVDFCFAPFNRQILYSLAVGGAVNTFDLSRCTGQDTFFDQGCVRATCLSCCPSGQFIACGSNTGIVNVYDLTKLSPSLAKSNAPTPVRMFDQLTTSVSFVRFNNDSQMLAFGSAVKRMSGRLANCSSGSVFQNFPAKQEHFASDKFTTCDFSPNSAFVSFGTKQGKMRLYHLHHSDVY</sequence>
<proteinExistence type="inferred from homology"/>
<organism evidence="7 8">
    <name type="scientific">Heterodera schachtii</name>
    <name type="common">Sugarbeet cyst nematode worm</name>
    <name type="synonym">Tylenchus schachtii</name>
    <dbReference type="NCBI Taxonomy" id="97005"/>
    <lineage>
        <taxon>Eukaryota</taxon>
        <taxon>Metazoa</taxon>
        <taxon>Ecdysozoa</taxon>
        <taxon>Nematoda</taxon>
        <taxon>Chromadorea</taxon>
        <taxon>Rhabditida</taxon>
        <taxon>Tylenchina</taxon>
        <taxon>Tylenchomorpha</taxon>
        <taxon>Tylenchoidea</taxon>
        <taxon>Heteroderidae</taxon>
        <taxon>Heteroderinae</taxon>
        <taxon>Heterodera</taxon>
    </lineage>
</organism>
<keyword evidence="2" id="KW-0698">rRNA processing</keyword>
<dbReference type="GO" id="GO:0006364">
    <property type="term" value="P:rRNA processing"/>
    <property type="evidence" value="ECO:0007669"/>
    <property type="project" value="UniProtKB-KW"/>
</dbReference>
<dbReference type="AlphaFoldDB" id="A0ABD2J6E9"/>
<keyword evidence="8" id="KW-1185">Reference proteome</keyword>
<dbReference type="PANTHER" id="PTHR18359">
    <property type="entry name" value="WD-REPEAT PROTEIN-RELATED"/>
    <property type="match status" value="1"/>
</dbReference>
<evidence type="ECO:0000256" key="6">
    <source>
        <dbReference type="ARBA" id="ARBA00025767"/>
    </source>
</evidence>
<dbReference type="PANTHER" id="PTHR18359:SF0">
    <property type="entry name" value="U3 SMALL NUCLEOLAR RNA-ASSOCIATED PROTEIN 18 HOMOLOG"/>
    <property type="match status" value="1"/>
</dbReference>
<evidence type="ECO:0000256" key="1">
    <source>
        <dbReference type="ARBA" id="ARBA00004604"/>
    </source>
</evidence>
<dbReference type="SMART" id="SM00320">
    <property type="entry name" value="WD40"/>
    <property type="match status" value="5"/>
</dbReference>
<dbReference type="Gene3D" id="2.130.10.10">
    <property type="entry name" value="YVTN repeat-like/Quinoprotein amine dehydrogenase"/>
    <property type="match status" value="1"/>
</dbReference>
<reference evidence="7 8" key="1">
    <citation type="submission" date="2024-10" db="EMBL/GenBank/DDBJ databases">
        <authorList>
            <person name="Kim D."/>
        </authorList>
    </citation>
    <scope>NUCLEOTIDE SEQUENCE [LARGE SCALE GENOMIC DNA]</scope>
    <source>
        <strain evidence="7">Taebaek</strain>
    </source>
</reference>
<name>A0ABD2J6E9_HETSC</name>
<evidence type="ECO:0000256" key="2">
    <source>
        <dbReference type="ARBA" id="ARBA00022552"/>
    </source>
</evidence>
<dbReference type="EMBL" id="JBICCN010000254">
    <property type="protein sequence ID" value="KAL3083043.1"/>
    <property type="molecule type" value="Genomic_DNA"/>
</dbReference>
<dbReference type="SUPFAM" id="SSF50978">
    <property type="entry name" value="WD40 repeat-like"/>
    <property type="match status" value="1"/>
</dbReference>
<accession>A0ABD2J6E9</accession>
<gene>
    <name evidence="7" type="ORF">niasHS_010845</name>
</gene>
<dbReference type="InterPro" id="IPR045161">
    <property type="entry name" value="Utp18"/>
</dbReference>
<dbReference type="InterPro" id="IPR001680">
    <property type="entry name" value="WD40_rpt"/>
</dbReference>
<comment type="subcellular location">
    <subcellularLocation>
        <location evidence="1">Nucleus</location>
        <location evidence="1">Nucleolus</location>
    </subcellularLocation>
</comment>
<evidence type="ECO:0000256" key="4">
    <source>
        <dbReference type="ARBA" id="ARBA00022737"/>
    </source>
</evidence>
<evidence type="ECO:0000313" key="7">
    <source>
        <dbReference type="EMBL" id="KAL3083043.1"/>
    </source>
</evidence>
<dbReference type="InterPro" id="IPR015943">
    <property type="entry name" value="WD40/YVTN_repeat-like_dom_sf"/>
</dbReference>
<dbReference type="Proteomes" id="UP001620645">
    <property type="component" value="Unassembled WGS sequence"/>
</dbReference>
<dbReference type="Pfam" id="PF00400">
    <property type="entry name" value="WD40"/>
    <property type="match status" value="1"/>
</dbReference>
<keyword evidence="4" id="KW-0677">Repeat</keyword>
<evidence type="ECO:0000256" key="3">
    <source>
        <dbReference type="ARBA" id="ARBA00022574"/>
    </source>
</evidence>
<keyword evidence="3" id="KW-0853">WD repeat</keyword>
<keyword evidence="5" id="KW-0539">Nucleus</keyword>
<dbReference type="GO" id="GO:0005730">
    <property type="term" value="C:nucleolus"/>
    <property type="evidence" value="ECO:0007669"/>
    <property type="project" value="UniProtKB-SubCell"/>
</dbReference>
<comment type="caution">
    <text evidence="7">The sequence shown here is derived from an EMBL/GenBank/DDBJ whole genome shotgun (WGS) entry which is preliminary data.</text>
</comment>
<comment type="similarity">
    <text evidence="6">Belongs to the WD repeat UTP18 family.</text>
</comment>
<dbReference type="InterPro" id="IPR036322">
    <property type="entry name" value="WD40_repeat_dom_sf"/>
</dbReference>